<proteinExistence type="predicted"/>
<keyword evidence="3" id="KW-1185">Reference proteome</keyword>
<feature type="coiled-coil region" evidence="1">
    <location>
        <begin position="73"/>
        <end position="158"/>
    </location>
</feature>
<dbReference type="PANTHER" id="PTHR35731">
    <property type="entry name" value="8-AMINO-7-OXONONANOATE SYNTHASE"/>
    <property type="match status" value="1"/>
</dbReference>
<sequence>MAPVCAMELCDQGLLSHNSYSGHPRRVVRRGRRKCAPFSARAAIGDATEGPNNAGNPALQESLVSMVRLQIGQEKVKESVEVERQKLQELADEAKEEVDRLSQLTKDRSTLAFGSAIADINQQADEYEEVLRRSRAKMEAASQELRDWELQTARARNEGTFFKGLFKADVLQPPSDESRATYEQEPLPETAPARYSVAQRQAKDSALKQSSGVLKYSFSFLSLVLLGGALGDVLGGSATISLDGRNTLLGLFLAYAALKASEYNSGS</sequence>
<reference evidence="2 3" key="1">
    <citation type="submission" date="2023-10" db="EMBL/GenBank/DDBJ databases">
        <authorList>
            <person name="Maclean D."/>
            <person name="Macfadyen A."/>
        </authorList>
    </citation>
    <scope>NUCLEOTIDE SEQUENCE [LARGE SCALE GENOMIC DNA]</scope>
</reference>
<comment type="caution">
    <text evidence="2">The sequence shown here is derived from an EMBL/GenBank/DDBJ whole genome shotgun (WGS) entry which is preliminary data.</text>
</comment>
<dbReference type="EMBL" id="CAUYUE010000013">
    <property type="protein sequence ID" value="CAK0785746.1"/>
    <property type="molecule type" value="Genomic_DNA"/>
</dbReference>
<dbReference type="AlphaFoldDB" id="A0AAV1IEF3"/>
<dbReference type="Proteomes" id="UP001314263">
    <property type="component" value="Unassembled WGS sequence"/>
</dbReference>
<evidence type="ECO:0000256" key="1">
    <source>
        <dbReference type="SAM" id="Coils"/>
    </source>
</evidence>
<organism evidence="2 3">
    <name type="scientific">Coccomyxa viridis</name>
    <dbReference type="NCBI Taxonomy" id="1274662"/>
    <lineage>
        <taxon>Eukaryota</taxon>
        <taxon>Viridiplantae</taxon>
        <taxon>Chlorophyta</taxon>
        <taxon>core chlorophytes</taxon>
        <taxon>Trebouxiophyceae</taxon>
        <taxon>Trebouxiophyceae incertae sedis</taxon>
        <taxon>Coccomyxaceae</taxon>
        <taxon>Coccomyxa</taxon>
    </lineage>
</organism>
<name>A0AAV1IEF3_9CHLO</name>
<gene>
    <name evidence="2" type="ORF">CVIRNUC_008957</name>
</gene>
<dbReference type="PANTHER" id="PTHR35731:SF1">
    <property type="entry name" value="8-AMINO-7-OXONONANOATE SYNTHASE"/>
    <property type="match status" value="1"/>
</dbReference>
<accession>A0AAV1IEF3</accession>
<evidence type="ECO:0000313" key="2">
    <source>
        <dbReference type="EMBL" id="CAK0785746.1"/>
    </source>
</evidence>
<keyword evidence="1" id="KW-0175">Coiled coil</keyword>
<evidence type="ECO:0000313" key="3">
    <source>
        <dbReference type="Proteomes" id="UP001314263"/>
    </source>
</evidence>
<protein>
    <submittedName>
        <fullName evidence="2">Uncharacterized protein</fullName>
    </submittedName>
</protein>